<name>A0A3B0ZMU9_9ZZZZ</name>
<sequence length="72" mass="7777">MNIGRLTRMLLLTFLGIALAHPIHAGGEPVKVTIGSKNFTESVILGDMLTHLVQRAGFEASHQRQLGGTRVV</sequence>
<organism evidence="2">
    <name type="scientific">hydrothermal vent metagenome</name>
    <dbReference type="NCBI Taxonomy" id="652676"/>
    <lineage>
        <taxon>unclassified sequences</taxon>
        <taxon>metagenomes</taxon>
        <taxon>ecological metagenomes</taxon>
    </lineage>
</organism>
<evidence type="ECO:0000259" key="1">
    <source>
        <dbReference type="Pfam" id="PF04069"/>
    </source>
</evidence>
<dbReference type="AlphaFoldDB" id="A0A3B0ZMU9"/>
<dbReference type="Pfam" id="PF04069">
    <property type="entry name" value="OpuAC"/>
    <property type="match status" value="1"/>
</dbReference>
<dbReference type="Gene3D" id="3.40.190.10">
    <property type="entry name" value="Periplasmic binding protein-like II"/>
    <property type="match status" value="1"/>
</dbReference>
<accession>A0A3B0ZMU9</accession>
<feature type="non-terminal residue" evidence="2">
    <location>
        <position position="72"/>
    </location>
</feature>
<reference evidence="2" key="1">
    <citation type="submission" date="2018-06" db="EMBL/GenBank/DDBJ databases">
        <authorList>
            <person name="Zhirakovskaya E."/>
        </authorList>
    </citation>
    <scope>NUCLEOTIDE SEQUENCE</scope>
</reference>
<protein>
    <submittedName>
        <fullName evidence="2">L-proline glycine betaine binding ABC transporter protein ProX (TC 3.A.1.12.1) / Osmotic adaptation</fullName>
    </submittedName>
</protein>
<evidence type="ECO:0000313" key="2">
    <source>
        <dbReference type="EMBL" id="VAW82694.1"/>
    </source>
</evidence>
<feature type="domain" description="ABC-type glycine betaine transport system substrate-binding" evidence="1">
    <location>
        <begin position="31"/>
        <end position="70"/>
    </location>
</feature>
<dbReference type="GO" id="GO:0022857">
    <property type="term" value="F:transmembrane transporter activity"/>
    <property type="evidence" value="ECO:0007669"/>
    <property type="project" value="InterPro"/>
</dbReference>
<dbReference type="GO" id="GO:0043190">
    <property type="term" value="C:ATP-binding cassette (ABC) transporter complex"/>
    <property type="evidence" value="ECO:0007669"/>
    <property type="project" value="InterPro"/>
</dbReference>
<proteinExistence type="predicted"/>
<dbReference type="EMBL" id="UOFM01000485">
    <property type="protein sequence ID" value="VAW82694.1"/>
    <property type="molecule type" value="Genomic_DNA"/>
</dbReference>
<dbReference type="InterPro" id="IPR007210">
    <property type="entry name" value="ABC_Gly_betaine_transp_sub-bd"/>
</dbReference>
<gene>
    <name evidence="2" type="ORF">MNBD_GAMMA14-511</name>
</gene>